<name>A0AAW2CMC8_9ROSI</name>
<comment type="caution">
    <text evidence="1">The sequence shown here is derived from an EMBL/GenBank/DDBJ whole genome shotgun (WGS) entry which is preliminary data.</text>
</comment>
<reference evidence="1 2" key="1">
    <citation type="submission" date="2024-01" db="EMBL/GenBank/DDBJ databases">
        <title>A telomere-to-telomere, gap-free genome of sweet tea (Lithocarpus litseifolius).</title>
        <authorList>
            <person name="Zhou J."/>
        </authorList>
    </citation>
    <scope>NUCLEOTIDE SEQUENCE [LARGE SCALE GENOMIC DNA]</scope>
    <source>
        <strain evidence="1">Zhou-2022a</strain>
        <tissue evidence="1">Leaf</tissue>
    </source>
</reference>
<dbReference type="PANTHER" id="PTHR33604:SF3">
    <property type="entry name" value="OSJNBA0004B13.7 PROTEIN"/>
    <property type="match status" value="1"/>
</dbReference>
<dbReference type="EMBL" id="JAZDWU010000006">
    <property type="protein sequence ID" value="KAK9999380.1"/>
    <property type="molecule type" value="Genomic_DNA"/>
</dbReference>
<dbReference type="AlphaFoldDB" id="A0AAW2CMC8"/>
<dbReference type="Gene3D" id="3.90.550.10">
    <property type="entry name" value="Spore Coat Polysaccharide Biosynthesis Protein SpsA, Chain A"/>
    <property type="match status" value="1"/>
</dbReference>
<gene>
    <name evidence="1" type="ORF">SO802_018983</name>
</gene>
<evidence type="ECO:0000313" key="2">
    <source>
        <dbReference type="Proteomes" id="UP001459277"/>
    </source>
</evidence>
<accession>A0AAW2CMC8</accession>
<evidence type="ECO:0000313" key="1">
    <source>
        <dbReference type="EMBL" id="KAK9999380.1"/>
    </source>
</evidence>
<sequence>MMGPKRHFLPLLLLFSISAFFLLFLHSYFSTSNPNPNPNFINSLKNPNPRSPNFTFIIKVLAFDRLDSLSRCLRSLAAADYLSDPVHLHIHIDHFASTSNDSLQLDRNLGSSHRILEFVDDFEWRFGEKLVLYRSGNAGLQAQWLEAWWPSSDNEFAFVVEDDLEVSPLYYRFLRSLIVNFYYNASNYSPYIFGASLQRPRFVPGKHGNKIKLDNNARLFLYQLVGTWGQLLFPKPWKEFRLWYDIHKAKGIKPFLEGMVTTGWYKKMGERIWTPWFIKFIHSRGYFNIYTNFLRERALSVSHRDAGVNYGKTAGPDSHLLDESSLDFNFLEMQPLSNLKWYDFCFKEVLPGRVVTSDAELGSVLYGVQNQKSIILVSLFGISEPVTRNLLCHFERLNIWNYIFMGPESDFLHDLSRRGHPVINADKFLNSVRAYKSMTSQDSNAELIKEILMKAYVIKKCLEYRYNSWMVDGNMLFTGSDLFLETVDPTFDFYVGKKLELMHVRSSSSAEKFWTGALMSKVAEMVDSLTRKASISRDGMNFVYVAANLLEQKGVRIKRVDETSLGLNIDTNNVSQSSLGGGKKMVFWSSEIVLDIIQKRLQELDINQIKSGKFRNIGTLQIICLTFTVL</sequence>
<dbReference type="InterPro" id="IPR029044">
    <property type="entry name" value="Nucleotide-diphossugar_trans"/>
</dbReference>
<protein>
    <submittedName>
        <fullName evidence="1">Uncharacterized protein</fullName>
    </submittedName>
</protein>
<dbReference type="SUPFAM" id="SSF53448">
    <property type="entry name" value="Nucleotide-diphospho-sugar transferases"/>
    <property type="match status" value="1"/>
</dbReference>
<dbReference type="Proteomes" id="UP001459277">
    <property type="component" value="Unassembled WGS sequence"/>
</dbReference>
<dbReference type="PANTHER" id="PTHR33604">
    <property type="entry name" value="OSJNBA0004B13.7 PROTEIN"/>
    <property type="match status" value="1"/>
</dbReference>
<keyword evidence="2" id="KW-1185">Reference proteome</keyword>
<organism evidence="1 2">
    <name type="scientific">Lithocarpus litseifolius</name>
    <dbReference type="NCBI Taxonomy" id="425828"/>
    <lineage>
        <taxon>Eukaryota</taxon>
        <taxon>Viridiplantae</taxon>
        <taxon>Streptophyta</taxon>
        <taxon>Embryophyta</taxon>
        <taxon>Tracheophyta</taxon>
        <taxon>Spermatophyta</taxon>
        <taxon>Magnoliopsida</taxon>
        <taxon>eudicotyledons</taxon>
        <taxon>Gunneridae</taxon>
        <taxon>Pentapetalae</taxon>
        <taxon>rosids</taxon>
        <taxon>fabids</taxon>
        <taxon>Fagales</taxon>
        <taxon>Fagaceae</taxon>
        <taxon>Lithocarpus</taxon>
    </lineage>
</organism>
<proteinExistence type="predicted"/>